<dbReference type="Proteomes" id="UP000183898">
    <property type="component" value="Unassembled WGS sequence"/>
</dbReference>
<evidence type="ECO:0000313" key="2">
    <source>
        <dbReference type="EMBL" id="SEM76852.1"/>
    </source>
</evidence>
<feature type="chain" id="PRO_5010332949" description="DUF4398 domain-containing protein" evidence="1">
    <location>
        <begin position="20"/>
        <end position="116"/>
    </location>
</feature>
<proteinExistence type="predicted"/>
<feature type="signal peptide" evidence="1">
    <location>
        <begin position="1"/>
        <end position="19"/>
    </location>
</feature>
<organism evidence="2 3">
    <name type="scientific">Nitrosospira multiformis</name>
    <dbReference type="NCBI Taxonomy" id="1231"/>
    <lineage>
        <taxon>Bacteria</taxon>
        <taxon>Pseudomonadati</taxon>
        <taxon>Pseudomonadota</taxon>
        <taxon>Betaproteobacteria</taxon>
        <taxon>Nitrosomonadales</taxon>
        <taxon>Nitrosomonadaceae</taxon>
        <taxon>Nitrosospira</taxon>
    </lineage>
</organism>
<evidence type="ECO:0008006" key="4">
    <source>
        <dbReference type="Google" id="ProtNLM"/>
    </source>
</evidence>
<keyword evidence="1" id="KW-0732">Signal</keyword>
<gene>
    <name evidence="2" type="ORF">SAMN05216404_101100</name>
</gene>
<dbReference type="RefSeq" id="WP_074743650.1">
    <property type="nucleotide sequence ID" value="NZ_FOCT01000001.1"/>
</dbReference>
<dbReference type="EMBL" id="FOCT01000001">
    <property type="protein sequence ID" value="SEM76852.1"/>
    <property type="molecule type" value="Genomic_DNA"/>
</dbReference>
<dbReference type="PROSITE" id="PS51257">
    <property type="entry name" value="PROKAR_LIPOPROTEIN"/>
    <property type="match status" value="1"/>
</dbReference>
<accession>A0A1H8B1K7</accession>
<protein>
    <recommendedName>
        <fullName evidence="4">DUF4398 domain-containing protein</fullName>
    </recommendedName>
</protein>
<name>A0A1H8B1K7_9PROT</name>
<reference evidence="2 3" key="1">
    <citation type="submission" date="2016-10" db="EMBL/GenBank/DDBJ databases">
        <authorList>
            <person name="de Groot N.N."/>
        </authorList>
    </citation>
    <scope>NUCLEOTIDE SEQUENCE [LARGE SCALE GENOMIC DNA]</scope>
    <source>
        <strain evidence="2 3">Nl18</strain>
    </source>
</reference>
<evidence type="ECO:0000313" key="3">
    <source>
        <dbReference type="Proteomes" id="UP000183898"/>
    </source>
</evidence>
<sequence>MKIRLFFVILTALAFISCAHIDPHPMDMTSAIRNAKTSKDHYALARHYQAAAEAMQARADEQKRCLTEYRKHGYYYGRKTIDVKEHAQALAHIYEEAAEENRRMAESHRQMAEEAK</sequence>
<dbReference type="AlphaFoldDB" id="A0A1H8B1K7"/>
<evidence type="ECO:0000256" key="1">
    <source>
        <dbReference type="SAM" id="SignalP"/>
    </source>
</evidence>